<sequence>MAKKTQVKDDKTSKKNLTKKSKVKEASVKKAAAKKTSPGTKKTSVKKTVTDYVQSAEEKKLVKELTGILPQLDEEGLLFLIEQARVHLYNMQVTSLQEELNEIEQKRAKAGLEQRAKQKNSGFKIERSSDGTVYHIISGGKWKLVNADEMFHILRIVNAPVDENEVRLNLIHWFFTERGDFVGDFGLADSHDPRWVELIKILKKNFKLKI</sequence>
<dbReference type="EMBL" id="CP061839">
    <property type="protein sequence ID" value="QOW60647.1"/>
    <property type="molecule type" value="Genomic_DNA"/>
</dbReference>
<evidence type="ECO:0000256" key="1">
    <source>
        <dbReference type="SAM" id="Coils"/>
    </source>
</evidence>
<organism evidence="3 4">
    <name type="scientific">Treponema pedis</name>
    <dbReference type="NCBI Taxonomy" id="409322"/>
    <lineage>
        <taxon>Bacteria</taxon>
        <taxon>Pseudomonadati</taxon>
        <taxon>Spirochaetota</taxon>
        <taxon>Spirochaetia</taxon>
        <taxon>Spirochaetales</taxon>
        <taxon>Treponemataceae</taxon>
        <taxon>Treponema</taxon>
    </lineage>
</organism>
<dbReference type="Proteomes" id="UP000593915">
    <property type="component" value="Chromosome"/>
</dbReference>
<feature type="compositionally biased region" description="Basic and acidic residues" evidence="2">
    <location>
        <begin position="1"/>
        <end position="13"/>
    </location>
</feature>
<name>A0A7S6WQ25_9SPIR</name>
<feature type="coiled-coil region" evidence="1">
    <location>
        <begin position="86"/>
        <end position="113"/>
    </location>
</feature>
<evidence type="ECO:0000313" key="4">
    <source>
        <dbReference type="Proteomes" id="UP000593915"/>
    </source>
</evidence>
<accession>A0A7S6WQ25</accession>
<dbReference type="AlphaFoldDB" id="A0A7S6WQ25"/>
<proteinExistence type="predicted"/>
<feature type="region of interest" description="Disordered" evidence="2">
    <location>
        <begin position="1"/>
        <end position="44"/>
    </location>
</feature>
<dbReference type="RefSeq" id="WP_024467587.1">
    <property type="nucleotide sequence ID" value="NZ_CP061839.1"/>
</dbReference>
<evidence type="ECO:0000313" key="3">
    <source>
        <dbReference type="EMBL" id="QOW60647.1"/>
    </source>
</evidence>
<gene>
    <name evidence="3" type="ORF">IFE08_12725</name>
</gene>
<protein>
    <submittedName>
        <fullName evidence="3">Uncharacterized protein</fullName>
    </submittedName>
</protein>
<reference evidence="3 4" key="1">
    <citation type="submission" date="2020-09" db="EMBL/GenBank/DDBJ databases">
        <title>Characterization of Treponema spp. from bovine digital dermatitis in Korea.</title>
        <authorList>
            <person name="Espiritu H.M."/>
            <person name="Cho Y.I."/>
            <person name="Mamuad L."/>
        </authorList>
    </citation>
    <scope>NUCLEOTIDE SEQUENCE [LARGE SCALE GENOMIC DNA]</scope>
    <source>
        <strain evidence="3 4">KS1</strain>
    </source>
</reference>
<keyword evidence="1" id="KW-0175">Coiled coil</keyword>
<evidence type="ECO:0000256" key="2">
    <source>
        <dbReference type="SAM" id="MobiDB-lite"/>
    </source>
</evidence>